<feature type="region of interest" description="Disordered" evidence="1">
    <location>
        <begin position="62"/>
        <end position="81"/>
    </location>
</feature>
<accession>A0A9P6VJD1</accession>
<evidence type="ECO:0000259" key="2">
    <source>
        <dbReference type="Pfam" id="PF01926"/>
    </source>
</evidence>
<name>A0A9P6VJD1_9HELO</name>
<keyword evidence="4" id="KW-1185">Reference proteome</keyword>
<dbReference type="Pfam" id="PF01926">
    <property type="entry name" value="MMR_HSR1"/>
    <property type="match status" value="1"/>
</dbReference>
<sequence>MSDSLRMPCAWDATWESPVPTTQGRGVPVPAPMAHAPLLRVSVAATQGSSYEVPLPTTLDPRRAVPIPTTQPPSHRSWDRDYNPFGFPAAPLAEVREDAPEMRQPSSTGYALFADSSNTGGNDAIHGDNKPPIVIAVFGQTGTGKTSFIKAVTGKDLQIGHSLTSCTEDVLAVPFRIGNENVMLVDTPGFSDTNISDTEILRRIAAWMKDTYDDGCLLSGIIYLHRIIDPRMDGPSLKNLRMMQKLCGANSLKNVILATTMWEKVTEEEGSMREAELKQTFWKDMIRGGSTVRRIQRQSGDDARALVKSLLKNKPTSTRLQEELHSGMSLVQTEAGTEIKEEMAKLERKLKAEHEHEILELKGAQRDRKNRFSVFWLIQHIYG</sequence>
<dbReference type="CDD" id="cd00882">
    <property type="entry name" value="Ras_like_GTPase"/>
    <property type="match status" value="1"/>
</dbReference>
<proteinExistence type="predicted"/>
<dbReference type="GO" id="GO:0005525">
    <property type="term" value="F:GTP binding"/>
    <property type="evidence" value="ECO:0007669"/>
    <property type="project" value="InterPro"/>
</dbReference>
<protein>
    <submittedName>
        <fullName evidence="3">GTP-binding A</fullName>
    </submittedName>
</protein>
<comment type="caution">
    <text evidence="3">The sequence shown here is derived from an EMBL/GenBank/DDBJ whole genome shotgun (WGS) entry which is preliminary data.</text>
</comment>
<gene>
    <name evidence="3" type="ORF">D0Z07_4553</name>
</gene>
<dbReference type="Gene3D" id="3.40.50.300">
    <property type="entry name" value="P-loop containing nucleotide triphosphate hydrolases"/>
    <property type="match status" value="1"/>
</dbReference>
<dbReference type="InterPro" id="IPR027417">
    <property type="entry name" value="P-loop_NTPase"/>
</dbReference>
<dbReference type="SUPFAM" id="SSF52540">
    <property type="entry name" value="P-loop containing nucleoside triphosphate hydrolases"/>
    <property type="match status" value="1"/>
</dbReference>
<evidence type="ECO:0000256" key="1">
    <source>
        <dbReference type="SAM" id="MobiDB-lite"/>
    </source>
</evidence>
<feature type="domain" description="G" evidence="2">
    <location>
        <begin position="135"/>
        <end position="195"/>
    </location>
</feature>
<dbReference type="InterPro" id="IPR006073">
    <property type="entry name" value="GTP-bd"/>
</dbReference>
<evidence type="ECO:0000313" key="4">
    <source>
        <dbReference type="Proteomes" id="UP000785200"/>
    </source>
</evidence>
<organism evidence="3 4">
    <name type="scientific">Hyphodiscus hymeniophilus</name>
    <dbReference type="NCBI Taxonomy" id="353542"/>
    <lineage>
        <taxon>Eukaryota</taxon>
        <taxon>Fungi</taxon>
        <taxon>Dikarya</taxon>
        <taxon>Ascomycota</taxon>
        <taxon>Pezizomycotina</taxon>
        <taxon>Leotiomycetes</taxon>
        <taxon>Helotiales</taxon>
        <taxon>Hyphodiscaceae</taxon>
        <taxon>Hyphodiscus</taxon>
    </lineage>
</organism>
<dbReference type="Proteomes" id="UP000785200">
    <property type="component" value="Unassembled WGS sequence"/>
</dbReference>
<dbReference type="AlphaFoldDB" id="A0A9P6VJD1"/>
<reference evidence="3" key="1">
    <citation type="submission" date="2019-07" db="EMBL/GenBank/DDBJ databases">
        <title>Hyphodiscus hymeniophilus genome sequencing and assembly.</title>
        <authorList>
            <person name="Kramer G."/>
            <person name="Nodwell J."/>
        </authorList>
    </citation>
    <scope>NUCLEOTIDE SEQUENCE</scope>
    <source>
        <strain evidence="3">ATCC 34498</strain>
    </source>
</reference>
<dbReference type="EMBL" id="VNKQ01000008">
    <property type="protein sequence ID" value="KAG0649196.1"/>
    <property type="molecule type" value="Genomic_DNA"/>
</dbReference>
<dbReference type="OrthoDB" id="8954335at2759"/>
<evidence type="ECO:0000313" key="3">
    <source>
        <dbReference type="EMBL" id="KAG0649196.1"/>
    </source>
</evidence>